<evidence type="ECO:0000313" key="3">
    <source>
        <dbReference type="Proteomes" id="UP000001070"/>
    </source>
</evidence>
<feature type="compositionally biased region" description="Polar residues" evidence="1">
    <location>
        <begin position="228"/>
        <end position="246"/>
    </location>
</feature>
<reference evidence="2 3" key="1">
    <citation type="journal article" date="2007" name="Nature">
        <title>Evolution of genes and genomes on the Drosophila phylogeny.</title>
        <authorList>
            <consortium name="Drosophila 12 Genomes Consortium"/>
            <person name="Clark A.G."/>
            <person name="Eisen M.B."/>
            <person name="Smith D.R."/>
            <person name="Bergman C.M."/>
            <person name="Oliver B."/>
            <person name="Markow T.A."/>
            <person name="Kaufman T.C."/>
            <person name="Kellis M."/>
            <person name="Gelbart W."/>
            <person name="Iyer V.N."/>
            <person name="Pollard D.A."/>
            <person name="Sackton T.B."/>
            <person name="Larracuente A.M."/>
            <person name="Singh N.D."/>
            <person name="Abad J.P."/>
            <person name="Abt D.N."/>
            <person name="Adryan B."/>
            <person name="Aguade M."/>
            <person name="Akashi H."/>
            <person name="Anderson W.W."/>
            <person name="Aquadro C.F."/>
            <person name="Ardell D.H."/>
            <person name="Arguello R."/>
            <person name="Artieri C.G."/>
            <person name="Barbash D.A."/>
            <person name="Barker D."/>
            <person name="Barsanti P."/>
            <person name="Batterham P."/>
            <person name="Batzoglou S."/>
            <person name="Begun D."/>
            <person name="Bhutkar A."/>
            <person name="Blanco E."/>
            <person name="Bosak S.A."/>
            <person name="Bradley R.K."/>
            <person name="Brand A.D."/>
            <person name="Brent M.R."/>
            <person name="Brooks A.N."/>
            <person name="Brown R.H."/>
            <person name="Butlin R.K."/>
            <person name="Caggese C."/>
            <person name="Calvi B.R."/>
            <person name="Bernardo de Carvalho A."/>
            <person name="Caspi A."/>
            <person name="Castrezana S."/>
            <person name="Celniker S.E."/>
            <person name="Chang J.L."/>
            <person name="Chapple C."/>
            <person name="Chatterji S."/>
            <person name="Chinwalla A."/>
            <person name="Civetta A."/>
            <person name="Clifton S.W."/>
            <person name="Comeron J.M."/>
            <person name="Costello J.C."/>
            <person name="Coyne J.A."/>
            <person name="Daub J."/>
            <person name="David R.G."/>
            <person name="Delcher A.L."/>
            <person name="Delehaunty K."/>
            <person name="Do C.B."/>
            <person name="Ebling H."/>
            <person name="Edwards K."/>
            <person name="Eickbush T."/>
            <person name="Evans J.D."/>
            <person name="Filipski A."/>
            <person name="Findeiss S."/>
            <person name="Freyhult E."/>
            <person name="Fulton L."/>
            <person name="Fulton R."/>
            <person name="Garcia A.C."/>
            <person name="Gardiner A."/>
            <person name="Garfield D.A."/>
            <person name="Garvin B.E."/>
            <person name="Gibson G."/>
            <person name="Gilbert D."/>
            <person name="Gnerre S."/>
            <person name="Godfrey J."/>
            <person name="Good R."/>
            <person name="Gotea V."/>
            <person name="Gravely B."/>
            <person name="Greenberg A.J."/>
            <person name="Griffiths-Jones S."/>
            <person name="Gross S."/>
            <person name="Guigo R."/>
            <person name="Gustafson E.A."/>
            <person name="Haerty W."/>
            <person name="Hahn M.W."/>
            <person name="Halligan D.L."/>
            <person name="Halpern A.L."/>
            <person name="Halter G.M."/>
            <person name="Han M.V."/>
            <person name="Heger A."/>
            <person name="Hillier L."/>
            <person name="Hinrichs A.S."/>
            <person name="Holmes I."/>
            <person name="Hoskins R.A."/>
            <person name="Hubisz M.J."/>
            <person name="Hultmark D."/>
            <person name="Huntley M.A."/>
            <person name="Jaffe D.B."/>
            <person name="Jagadeeshan S."/>
            <person name="Jeck W.R."/>
            <person name="Johnson J."/>
            <person name="Jones C.D."/>
            <person name="Jordan W.C."/>
            <person name="Karpen G.H."/>
            <person name="Kataoka E."/>
            <person name="Keightley P.D."/>
            <person name="Kheradpour P."/>
            <person name="Kirkness E.F."/>
            <person name="Koerich L.B."/>
            <person name="Kristiansen K."/>
            <person name="Kudrna D."/>
            <person name="Kulathinal R.J."/>
            <person name="Kumar S."/>
            <person name="Kwok R."/>
            <person name="Lander E."/>
            <person name="Langley C.H."/>
            <person name="Lapoint R."/>
            <person name="Lazzaro B.P."/>
            <person name="Lee S.J."/>
            <person name="Levesque L."/>
            <person name="Li R."/>
            <person name="Lin C.F."/>
            <person name="Lin M.F."/>
            <person name="Lindblad-Toh K."/>
            <person name="Llopart A."/>
            <person name="Long M."/>
            <person name="Low L."/>
            <person name="Lozovsky E."/>
            <person name="Lu J."/>
            <person name="Luo M."/>
            <person name="Machado C.A."/>
            <person name="Makalowski W."/>
            <person name="Marzo M."/>
            <person name="Matsuda M."/>
            <person name="Matzkin L."/>
            <person name="McAllister B."/>
            <person name="McBride C.S."/>
            <person name="McKernan B."/>
            <person name="McKernan K."/>
            <person name="Mendez-Lago M."/>
            <person name="Minx P."/>
            <person name="Mollenhauer M.U."/>
            <person name="Montooth K."/>
            <person name="Mount S.M."/>
            <person name="Mu X."/>
            <person name="Myers E."/>
            <person name="Negre B."/>
            <person name="Newfeld S."/>
            <person name="Nielsen R."/>
            <person name="Noor M.A."/>
            <person name="O'Grady P."/>
            <person name="Pachter L."/>
            <person name="Papaceit M."/>
            <person name="Parisi M.J."/>
            <person name="Parisi M."/>
            <person name="Parts L."/>
            <person name="Pedersen J.S."/>
            <person name="Pesole G."/>
            <person name="Phillippy A.M."/>
            <person name="Ponting C.P."/>
            <person name="Pop M."/>
            <person name="Porcelli D."/>
            <person name="Powell J.R."/>
            <person name="Prohaska S."/>
            <person name="Pruitt K."/>
            <person name="Puig M."/>
            <person name="Quesneville H."/>
            <person name="Ram K.R."/>
            <person name="Rand D."/>
            <person name="Rasmussen M.D."/>
            <person name="Reed L.K."/>
            <person name="Reenan R."/>
            <person name="Reily A."/>
            <person name="Remington K.A."/>
            <person name="Rieger T.T."/>
            <person name="Ritchie M.G."/>
            <person name="Robin C."/>
            <person name="Rogers Y.H."/>
            <person name="Rohde C."/>
            <person name="Rozas J."/>
            <person name="Rubenfield M.J."/>
            <person name="Ruiz A."/>
            <person name="Russo S."/>
            <person name="Salzberg S.L."/>
            <person name="Sanchez-Gracia A."/>
            <person name="Saranga D.J."/>
            <person name="Sato H."/>
            <person name="Schaeffer S.W."/>
            <person name="Schatz M.C."/>
            <person name="Schlenke T."/>
            <person name="Schwartz R."/>
            <person name="Segarra C."/>
            <person name="Singh R.S."/>
            <person name="Sirot L."/>
            <person name="Sirota M."/>
            <person name="Sisneros N.B."/>
            <person name="Smith C.D."/>
            <person name="Smith T.F."/>
            <person name="Spieth J."/>
            <person name="Stage D.E."/>
            <person name="Stark A."/>
            <person name="Stephan W."/>
            <person name="Strausberg R.L."/>
            <person name="Strempel S."/>
            <person name="Sturgill D."/>
            <person name="Sutton G."/>
            <person name="Sutton G.G."/>
            <person name="Tao W."/>
            <person name="Teichmann S."/>
            <person name="Tobari Y.N."/>
            <person name="Tomimura Y."/>
            <person name="Tsolas J.M."/>
            <person name="Valente V.L."/>
            <person name="Venter E."/>
            <person name="Venter J.C."/>
            <person name="Vicario S."/>
            <person name="Vieira F.G."/>
            <person name="Vilella A.J."/>
            <person name="Villasante A."/>
            <person name="Walenz B."/>
            <person name="Wang J."/>
            <person name="Wasserman M."/>
            <person name="Watts T."/>
            <person name="Wilson D."/>
            <person name="Wilson R.K."/>
            <person name="Wing R.A."/>
            <person name="Wolfner M.F."/>
            <person name="Wong A."/>
            <person name="Wong G.K."/>
            <person name="Wu C.I."/>
            <person name="Wu G."/>
            <person name="Yamamoto D."/>
            <person name="Yang H.P."/>
            <person name="Yang S.P."/>
            <person name="Yorke J.A."/>
            <person name="Yoshida K."/>
            <person name="Zdobnov E."/>
            <person name="Zhang P."/>
            <person name="Zhang Y."/>
            <person name="Zimin A.V."/>
            <person name="Baldwin J."/>
            <person name="Abdouelleil A."/>
            <person name="Abdulkadir J."/>
            <person name="Abebe A."/>
            <person name="Abera B."/>
            <person name="Abreu J."/>
            <person name="Acer S.C."/>
            <person name="Aftuck L."/>
            <person name="Alexander A."/>
            <person name="An P."/>
            <person name="Anderson E."/>
            <person name="Anderson S."/>
            <person name="Arachi H."/>
            <person name="Azer M."/>
            <person name="Bachantsang P."/>
            <person name="Barry A."/>
            <person name="Bayul T."/>
            <person name="Berlin A."/>
            <person name="Bessette D."/>
            <person name="Bloom T."/>
            <person name="Blye J."/>
            <person name="Boguslavskiy L."/>
            <person name="Bonnet C."/>
            <person name="Boukhgalter B."/>
            <person name="Bourzgui I."/>
            <person name="Brown A."/>
            <person name="Cahill P."/>
            <person name="Channer S."/>
            <person name="Cheshatsang Y."/>
            <person name="Chuda L."/>
            <person name="Citroen M."/>
            <person name="Collymore A."/>
            <person name="Cooke P."/>
            <person name="Costello M."/>
            <person name="D'Aco K."/>
            <person name="Daza R."/>
            <person name="De Haan G."/>
            <person name="DeGray S."/>
            <person name="DeMaso C."/>
            <person name="Dhargay N."/>
            <person name="Dooley K."/>
            <person name="Dooley E."/>
            <person name="Doricent M."/>
            <person name="Dorje P."/>
            <person name="Dorjee K."/>
            <person name="Dupes A."/>
            <person name="Elong R."/>
            <person name="Falk J."/>
            <person name="Farina A."/>
            <person name="Faro S."/>
            <person name="Ferguson D."/>
            <person name="Fisher S."/>
            <person name="Foley C.D."/>
            <person name="Franke A."/>
            <person name="Friedrich D."/>
            <person name="Gadbois L."/>
            <person name="Gearin G."/>
            <person name="Gearin C.R."/>
            <person name="Giannoukos G."/>
            <person name="Goode T."/>
            <person name="Graham J."/>
            <person name="Grandbois E."/>
            <person name="Grewal S."/>
            <person name="Gyaltsen K."/>
            <person name="Hafez N."/>
            <person name="Hagos B."/>
            <person name="Hall J."/>
            <person name="Henson C."/>
            <person name="Hollinger A."/>
            <person name="Honan T."/>
            <person name="Huard M.D."/>
            <person name="Hughes L."/>
            <person name="Hurhula B."/>
            <person name="Husby M.E."/>
            <person name="Kamat A."/>
            <person name="Kanga B."/>
            <person name="Kashin S."/>
            <person name="Khazanovich D."/>
            <person name="Kisner P."/>
            <person name="Lance K."/>
            <person name="Lara M."/>
            <person name="Lee W."/>
            <person name="Lennon N."/>
            <person name="Letendre F."/>
            <person name="LeVine R."/>
            <person name="Lipovsky A."/>
            <person name="Liu X."/>
            <person name="Liu J."/>
            <person name="Liu S."/>
            <person name="Lokyitsang T."/>
            <person name="Lokyitsang Y."/>
            <person name="Lubonja R."/>
            <person name="Lui A."/>
            <person name="MacDonald P."/>
            <person name="Magnisalis V."/>
            <person name="Maru K."/>
            <person name="Matthews C."/>
            <person name="McCusker W."/>
            <person name="McDonough S."/>
            <person name="Mehta T."/>
            <person name="Meldrim J."/>
            <person name="Meneus L."/>
            <person name="Mihai O."/>
            <person name="Mihalev A."/>
            <person name="Mihova T."/>
            <person name="Mittelman R."/>
            <person name="Mlenga V."/>
            <person name="Montmayeur A."/>
            <person name="Mulrain L."/>
            <person name="Navidi A."/>
            <person name="Naylor J."/>
            <person name="Negash T."/>
            <person name="Nguyen T."/>
            <person name="Nguyen N."/>
            <person name="Nicol R."/>
            <person name="Norbu C."/>
            <person name="Norbu N."/>
            <person name="Novod N."/>
            <person name="O'Neill B."/>
            <person name="Osman S."/>
            <person name="Markiewicz E."/>
            <person name="Oyono O.L."/>
            <person name="Patti C."/>
            <person name="Phunkhang P."/>
            <person name="Pierre F."/>
            <person name="Priest M."/>
            <person name="Raghuraman S."/>
            <person name="Rege F."/>
            <person name="Reyes R."/>
            <person name="Rise C."/>
            <person name="Rogov P."/>
            <person name="Ross K."/>
            <person name="Ryan E."/>
            <person name="Settipalli S."/>
            <person name="Shea T."/>
            <person name="Sherpa N."/>
            <person name="Shi L."/>
            <person name="Shih D."/>
            <person name="Sparrow T."/>
            <person name="Spaulding J."/>
            <person name="Stalker J."/>
            <person name="Stange-Thomann N."/>
            <person name="Stavropoulos S."/>
            <person name="Stone C."/>
            <person name="Strader C."/>
            <person name="Tesfaye S."/>
            <person name="Thomson T."/>
            <person name="Thoulutsang Y."/>
            <person name="Thoulutsang D."/>
            <person name="Topham K."/>
            <person name="Topping I."/>
            <person name="Tsamla T."/>
            <person name="Vassiliev H."/>
            <person name="Vo A."/>
            <person name="Wangchuk T."/>
            <person name="Wangdi T."/>
            <person name="Weiand M."/>
            <person name="Wilkinson J."/>
            <person name="Wilson A."/>
            <person name="Yadav S."/>
            <person name="Young G."/>
            <person name="Yu Q."/>
            <person name="Zembek L."/>
            <person name="Zhong D."/>
            <person name="Zimmer A."/>
            <person name="Zwirko Z."/>
            <person name="Jaffe D.B."/>
            <person name="Alvarez P."/>
            <person name="Brockman W."/>
            <person name="Butler J."/>
            <person name="Chin C."/>
            <person name="Gnerre S."/>
            <person name="Grabherr M."/>
            <person name="Kleber M."/>
            <person name="Mauceli E."/>
            <person name="MacCallum I."/>
        </authorList>
    </citation>
    <scope>NUCLEOTIDE SEQUENCE [LARGE SCALE GENOMIC DNA]</scope>
    <source>
        <strain evidence="3">Tucson 15287-2541.00</strain>
    </source>
</reference>
<dbReference type="AlphaFoldDB" id="B4JFU7"/>
<proteinExistence type="predicted"/>
<dbReference type="OrthoDB" id="3364872at2759"/>
<feature type="compositionally biased region" description="Basic and acidic residues" evidence="1">
    <location>
        <begin position="248"/>
        <end position="273"/>
    </location>
</feature>
<feature type="region of interest" description="Disordered" evidence="1">
    <location>
        <begin position="178"/>
        <end position="316"/>
    </location>
</feature>
<dbReference type="GO" id="GO:0005634">
    <property type="term" value="C:nucleus"/>
    <property type="evidence" value="ECO:0007669"/>
    <property type="project" value="EnsemblMetazoa"/>
</dbReference>
<feature type="region of interest" description="Disordered" evidence="1">
    <location>
        <begin position="332"/>
        <end position="386"/>
    </location>
</feature>
<dbReference type="GO" id="GO:0030490">
    <property type="term" value="P:maturation of SSU-rRNA"/>
    <property type="evidence" value="ECO:0007669"/>
    <property type="project" value="TreeGrafter"/>
</dbReference>
<dbReference type="PANTHER" id="PTHR23325:SF1">
    <property type="entry name" value="SERUM RESPONSE FACTOR-BINDING PROTEIN 1"/>
    <property type="match status" value="1"/>
</dbReference>
<evidence type="ECO:0000313" key="2">
    <source>
        <dbReference type="EMBL" id="EDV93578.1"/>
    </source>
</evidence>
<name>B4JFU7_DROGR</name>
<dbReference type="Proteomes" id="UP000001070">
    <property type="component" value="Unassembled WGS sequence"/>
</dbReference>
<dbReference type="PANTHER" id="PTHR23325">
    <property type="entry name" value="SERUM RESPONSE FACTOR-BINDING"/>
    <property type="match status" value="1"/>
</dbReference>
<evidence type="ECO:0000256" key="1">
    <source>
        <dbReference type="SAM" id="MobiDB-lite"/>
    </source>
</evidence>
<organism evidence="3">
    <name type="scientific">Drosophila grimshawi</name>
    <name type="common">Hawaiian fruit fly</name>
    <name type="synonym">Idiomyia grimshawi</name>
    <dbReference type="NCBI Taxonomy" id="7222"/>
    <lineage>
        <taxon>Eukaryota</taxon>
        <taxon>Metazoa</taxon>
        <taxon>Ecdysozoa</taxon>
        <taxon>Arthropoda</taxon>
        <taxon>Hexapoda</taxon>
        <taxon>Insecta</taxon>
        <taxon>Pterygota</taxon>
        <taxon>Neoptera</taxon>
        <taxon>Endopterygota</taxon>
        <taxon>Diptera</taxon>
        <taxon>Brachycera</taxon>
        <taxon>Muscomorpha</taxon>
        <taxon>Ephydroidea</taxon>
        <taxon>Drosophilidae</taxon>
        <taxon>Drosophila</taxon>
        <taxon>Hawaiian Drosophila</taxon>
    </lineage>
</organism>
<dbReference type="EMBL" id="CH916369">
    <property type="protein sequence ID" value="EDV93578.1"/>
    <property type="molecule type" value="Genomic_DNA"/>
</dbReference>
<dbReference type="KEGG" id="dgr:6563009"/>
<dbReference type="OMA" id="LPTDGMH"/>
<dbReference type="eggNOG" id="ENOG502SB03">
    <property type="taxonomic scope" value="Eukaryota"/>
</dbReference>
<dbReference type="HOGENOM" id="CLU_593499_0_0_1"/>
<dbReference type="GO" id="GO:0030686">
    <property type="term" value="C:90S preribosome"/>
    <property type="evidence" value="ECO:0007669"/>
    <property type="project" value="TreeGrafter"/>
</dbReference>
<dbReference type="FunCoup" id="B4JFU7">
    <property type="interactions" value="122"/>
</dbReference>
<keyword evidence="3" id="KW-1185">Reference proteome</keyword>
<dbReference type="STRING" id="7222.B4JFU7"/>
<gene>
    <name evidence="2" type="primary">Dgri\GH18201</name>
    <name evidence="2" type="ORF">Dgri_GH18201</name>
</gene>
<dbReference type="PhylomeDB" id="B4JFU7"/>
<feature type="compositionally biased region" description="Basic and acidic residues" evidence="1">
    <location>
        <begin position="338"/>
        <end position="350"/>
    </location>
</feature>
<sequence>MLNKLEFNNLVITNKKIIQQARSQTIAKLVQKLRKLKEALQKQPENVKHKERLRRNVECMAQLKALKRAELMRSLLLLDNRHNAVLTNGRATPDEKAIAMLALNKKMQQLVAKFRENLKLSADPDAKWRTDILETSKRRIKLDRTEEKRRRRKELKEQKALNRNRLEWLNEHKPSADVITSEVLETPQPEINDEKPTGSKPDKLEKQQTVQDKSKKPKTDTKHGGINQKPNVGVQQQQMDINQKPQQKQREINQKPKVQREFNEKTKKARPDRWGGSTQRESNDKPQEDNPQQGLNNNKSKRPKQEDKQRPTYVVDPFFITESGQPYLSTAVVLSGDSHNESDADDDNHMAQRTRKPPIKRQEYNERRPHNDRHPSWLAKEQQKPIITSFKGTKTKFSDDGNAAETTIAAPSAGKEESAAGMHPSWIAKQRLKPKIAAFAGTKIKFDDD</sequence>
<accession>B4JFU7</accession>
<dbReference type="GO" id="GO:0016020">
    <property type="term" value="C:membrane"/>
    <property type="evidence" value="ECO:0007669"/>
    <property type="project" value="EnsemblMetazoa"/>
</dbReference>
<dbReference type="InParanoid" id="B4JFU7"/>
<dbReference type="InterPro" id="IPR037393">
    <property type="entry name" value="Bud22/SRFB1"/>
</dbReference>
<feature type="compositionally biased region" description="Basic and acidic residues" evidence="1">
    <location>
        <begin position="192"/>
        <end position="223"/>
    </location>
</feature>
<protein>
    <submittedName>
        <fullName evidence="2">GH18201</fullName>
    </submittedName>
</protein>
<feature type="compositionally biased region" description="Polar residues" evidence="1">
    <location>
        <begin position="289"/>
        <end position="298"/>
    </location>
</feature>
<feature type="compositionally biased region" description="Basic and acidic residues" evidence="1">
    <location>
        <begin position="360"/>
        <end position="375"/>
    </location>
</feature>